<reference evidence="1 2" key="1">
    <citation type="submission" date="2019-07" db="EMBL/GenBank/DDBJ databases">
        <authorList>
            <person name="Brisse S."/>
            <person name="Rodrigues C."/>
            <person name="Thorpe H."/>
        </authorList>
    </citation>
    <scope>NUCLEOTIDE SEQUENCE [LARGE SCALE GENOMIC DNA]</scope>
    <source>
        <strain evidence="1">SB6422</strain>
    </source>
</reference>
<evidence type="ECO:0000313" key="1">
    <source>
        <dbReference type="EMBL" id="VUS38129.1"/>
    </source>
</evidence>
<name>A0A564LMJ8_9ENTR</name>
<sequence>MVARTGASSAASGETPVALTFTGATNVRGVKNRTF</sequence>
<gene>
    <name evidence="1" type="ORF">SB6422_04700</name>
</gene>
<evidence type="ECO:0000313" key="2">
    <source>
        <dbReference type="Proteomes" id="UP000317374"/>
    </source>
</evidence>
<dbReference type="Proteomes" id="UP000317374">
    <property type="component" value="Unassembled WGS sequence"/>
</dbReference>
<accession>A0A564LMJ8</accession>
<dbReference type="EMBL" id="CABGGW010000006">
    <property type="protein sequence ID" value="VUS38129.1"/>
    <property type="molecule type" value="Genomic_DNA"/>
</dbReference>
<protein>
    <submittedName>
        <fullName evidence="1">Uncharacterized protein</fullName>
    </submittedName>
</protein>
<dbReference type="AlphaFoldDB" id="A0A564LMJ8"/>
<organism evidence="1 2">
    <name type="scientific">Klebsiella huaxiensis</name>
    <dbReference type="NCBI Taxonomy" id="2153354"/>
    <lineage>
        <taxon>Bacteria</taxon>
        <taxon>Pseudomonadati</taxon>
        <taxon>Pseudomonadota</taxon>
        <taxon>Gammaproteobacteria</taxon>
        <taxon>Enterobacterales</taxon>
        <taxon>Enterobacteriaceae</taxon>
        <taxon>Klebsiella/Raoultella group</taxon>
        <taxon>Klebsiella</taxon>
    </lineage>
</organism>
<proteinExistence type="predicted"/>